<reference evidence="1 2" key="1">
    <citation type="submission" date="2019-03" db="EMBL/GenBank/DDBJ databases">
        <title>Deep-cultivation of Planctomycetes and their phenomic and genomic characterization uncovers novel biology.</title>
        <authorList>
            <person name="Wiegand S."/>
            <person name="Jogler M."/>
            <person name="Boedeker C."/>
            <person name="Pinto D."/>
            <person name="Vollmers J."/>
            <person name="Rivas-Marin E."/>
            <person name="Kohn T."/>
            <person name="Peeters S.H."/>
            <person name="Heuer A."/>
            <person name="Rast P."/>
            <person name="Oberbeckmann S."/>
            <person name="Bunk B."/>
            <person name="Jeske O."/>
            <person name="Meyerdierks A."/>
            <person name="Storesund J.E."/>
            <person name="Kallscheuer N."/>
            <person name="Luecker S."/>
            <person name="Lage O.M."/>
            <person name="Pohl T."/>
            <person name="Merkel B.J."/>
            <person name="Hornburger P."/>
            <person name="Mueller R.-W."/>
            <person name="Bruemmer F."/>
            <person name="Labrenz M."/>
            <person name="Spormann A.M."/>
            <person name="Op den Camp H."/>
            <person name="Overmann J."/>
            <person name="Amann R."/>
            <person name="Jetten M.S.M."/>
            <person name="Mascher T."/>
            <person name="Medema M.H."/>
            <person name="Devos D.P."/>
            <person name="Kaster A.-K."/>
            <person name="Ovreas L."/>
            <person name="Rohde M."/>
            <person name="Galperin M.Y."/>
            <person name="Jogler C."/>
        </authorList>
    </citation>
    <scope>NUCLEOTIDE SEQUENCE [LARGE SCALE GENOMIC DNA]</scope>
    <source>
        <strain evidence="1 2">V202</strain>
    </source>
</reference>
<sequence>MVAEVAAAETVIPSPAGGVMVTSPSTPEVPRRVMSFVIVTFSTYVPASAV</sequence>
<gene>
    <name evidence="1" type="ORF">V202x_23770</name>
</gene>
<protein>
    <submittedName>
        <fullName evidence="1">Uncharacterized protein</fullName>
    </submittedName>
</protein>
<name>A0A517WUR2_9PLAN</name>
<dbReference type="AlphaFoldDB" id="A0A517WUR2"/>
<dbReference type="EMBL" id="CP037422">
    <property type="protein sequence ID" value="QDU09007.1"/>
    <property type="molecule type" value="Genomic_DNA"/>
</dbReference>
<proteinExistence type="predicted"/>
<accession>A0A517WUR2</accession>
<dbReference type="Proteomes" id="UP000318384">
    <property type="component" value="Chromosome"/>
</dbReference>
<evidence type="ECO:0000313" key="2">
    <source>
        <dbReference type="Proteomes" id="UP000318384"/>
    </source>
</evidence>
<keyword evidence="2" id="KW-1185">Reference proteome</keyword>
<organism evidence="1 2">
    <name type="scientific">Gimesia aquarii</name>
    <dbReference type="NCBI Taxonomy" id="2527964"/>
    <lineage>
        <taxon>Bacteria</taxon>
        <taxon>Pseudomonadati</taxon>
        <taxon>Planctomycetota</taxon>
        <taxon>Planctomycetia</taxon>
        <taxon>Planctomycetales</taxon>
        <taxon>Planctomycetaceae</taxon>
        <taxon>Gimesia</taxon>
    </lineage>
</organism>
<evidence type="ECO:0000313" key="1">
    <source>
        <dbReference type="EMBL" id="QDU09007.1"/>
    </source>
</evidence>